<evidence type="ECO:0000313" key="4">
    <source>
        <dbReference type="Proteomes" id="UP000193067"/>
    </source>
</evidence>
<keyword evidence="4" id="KW-1185">Reference proteome</keyword>
<organism evidence="3 4">
    <name type="scientific">Trametes coccinea (strain BRFM310)</name>
    <name type="common">Pycnoporus coccineus</name>
    <dbReference type="NCBI Taxonomy" id="1353009"/>
    <lineage>
        <taxon>Eukaryota</taxon>
        <taxon>Fungi</taxon>
        <taxon>Dikarya</taxon>
        <taxon>Basidiomycota</taxon>
        <taxon>Agaricomycotina</taxon>
        <taxon>Agaricomycetes</taxon>
        <taxon>Polyporales</taxon>
        <taxon>Polyporaceae</taxon>
        <taxon>Trametes</taxon>
    </lineage>
</organism>
<dbReference type="STRING" id="1353009.A0A1Y2IJ35"/>
<feature type="domain" description="Pyridoxamine 5'-phosphate oxidase Alr4036 family FMN-binding" evidence="2">
    <location>
        <begin position="5"/>
        <end position="101"/>
    </location>
</feature>
<proteinExistence type="predicted"/>
<evidence type="ECO:0000313" key="3">
    <source>
        <dbReference type="EMBL" id="OSD01186.1"/>
    </source>
</evidence>
<dbReference type="OrthoDB" id="434253at2759"/>
<dbReference type="EMBL" id="KZ084113">
    <property type="protein sequence ID" value="OSD01186.1"/>
    <property type="molecule type" value="Genomic_DNA"/>
</dbReference>
<dbReference type="PANTHER" id="PTHR28243">
    <property type="entry name" value="AGL049CP"/>
    <property type="match status" value="1"/>
</dbReference>
<reference evidence="3 4" key="1">
    <citation type="journal article" date="2015" name="Biotechnol. Biofuels">
        <title>Enhanced degradation of softwood versus hardwood by the white-rot fungus Pycnoporus coccineus.</title>
        <authorList>
            <person name="Couturier M."/>
            <person name="Navarro D."/>
            <person name="Chevret D."/>
            <person name="Henrissat B."/>
            <person name="Piumi F."/>
            <person name="Ruiz-Duenas F.J."/>
            <person name="Martinez A.T."/>
            <person name="Grigoriev I.V."/>
            <person name="Riley R."/>
            <person name="Lipzen A."/>
            <person name="Berrin J.G."/>
            <person name="Master E.R."/>
            <person name="Rosso M.N."/>
        </authorList>
    </citation>
    <scope>NUCLEOTIDE SEQUENCE [LARGE SCALE GENOMIC DNA]</scope>
    <source>
        <strain evidence="3 4">BRFM310</strain>
    </source>
</reference>
<dbReference type="PANTHER" id="PTHR28243:SF1">
    <property type="entry name" value="PYRIDOXAMINE 5'-PHOSPHATE OXIDASE ALR4036 FAMILY FMN-BINDING DOMAIN-CONTAINING PROTEIN"/>
    <property type="match status" value="1"/>
</dbReference>
<dbReference type="Pfam" id="PF12766">
    <property type="entry name" value="Pyridox_oxase_2"/>
    <property type="match status" value="1"/>
</dbReference>
<dbReference type="InterPro" id="IPR012349">
    <property type="entry name" value="Split_barrel_FMN-bd"/>
</dbReference>
<protein>
    <recommendedName>
        <fullName evidence="2">Pyridoxamine 5'-phosphate oxidase Alr4036 family FMN-binding domain-containing protein</fullName>
    </recommendedName>
</protein>
<dbReference type="SUPFAM" id="SSF50475">
    <property type="entry name" value="FMN-binding split barrel"/>
    <property type="match status" value="1"/>
</dbReference>
<dbReference type="Gene3D" id="2.30.110.10">
    <property type="entry name" value="Electron Transport, Fmn-binding Protein, Chain A"/>
    <property type="match status" value="1"/>
</dbReference>
<sequence>MPSTPRWVEAINKALSNPSNKGKNIYQVATVDARNAPHVRSQVHRAFTHPDGRPDLPLLLTSTDARTPKVLQLLANPAVELAWWMEGTQDQFRLSGFAHIVPASPAEPDTSFRFAPIPADALALRTLEAQAFDWEAKRLELFQQMSPGMRASWCVPGAPGSAIGSYEEQKEWPSQVPQEPQTEEDKKNAEMASKNFALMLIEPVSVDWVELGVKPNRRTIFTRREDGGWTEQLAIP</sequence>
<accession>A0A1Y2IJ35</accession>
<evidence type="ECO:0000256" key="1">
    <source>
        <dbReference type="SAM" id="MobiDB-lite"/>
    </source>
</evidence>
<name>A0A1Y2IJ35_TRAC3</name>
<evidence type="ECO:0000259" key="2">
    <source>
        <dbReference type="Pfam" id="PF12766"/>
    </source>
</evidence>
<dbReference type="Proteomes" id="UP000193067">
    <property type="component" value="Unassembled WGS sequence"/>
</dbReference>
<dbReference type="GO" id="GO:0010181">
    <property type="term" value="F:FMN binding"/>
    <property type="evidence" value="ECO:0007669"/>
    <property type="project" value="InterPro"/>
</dbReference>
<dbReference type="InterPro" id="IPR024624">
    <property type="entry name" value="Pyridox_Oxase_Alr4036_FMN-bd"/>
</dbReference>
<gene>
    <name evidence="3" type="ORF">PYCCODRAFT_1392358</name>
</gene>
<feature type="region of interest" description="Disordered" evidence="1">
    <location>
        <begin position="162"/>
        <end position="189"/>
    </location>
</feature>
<dbReference type="AlphaFoldDB" id="A0A1Y2IJ35"/>